<dbReference type="PANTHER" id="PTHR35213">
    <property type="entry name" value="RING-TYPE DOMAIN-CONTAINING PROTEIN-RELATED"/>
    <property type="match status" value="1"/>
</dbReference>
<accession>A0A9N8HMQ1</accession>
<evidence type="ECO:0000313" key="2">
    <source>
        <dbReference type="EMBL" id="CAB9520838.1"/>
    </source>
</evidence>
<dbReference type="Proteomes" id="UP001153069">
    <property type="component" value="Unassembled WGS sequence"/>
</dbReference>
<name>A0A9N8HMQ1_9STRA</name>
<proteinExistence type="predicted"/>
<evidence type="ECO:0000256" key="1">
    <source>
        <dbReference type="SAM" id="MobiDB-lite"/>
    </source>
</evidence>
<gene>
    <name evidence="2" type="ORF">SEMRO_1139_G245490.1</name>
</gene>
<protein>
    <submittedName>
        <fullName evidence="2">RING</fullName>
    </submittedName>
</protein>
<dbReference type="PANTHER" id="PTHR35213:SF3">
    <property type="entry name" value="MYB-LIKE DOMAIN-CONTAINING PROTEIN"/>
    <property type="match status" value="1"/>
</dbReference>
<feature type="region of interest" description="Disordered" evidence="1">
    <location>
        <begin position="418"/>
        <end position="457"/>
    </location>
</feature>
<evidence type="ECO:0000313" key="3">
    <source>
        <dbReference type="Proteomes" id="UP001153069"/>
    </source>
</evidence>
<feature type="region of interest" description="Disordered" evidence="1">
    <location>
        <begin position="313"/>
        <end position="333"/>
    </location>
</feature>
<dbReference type="EMBL" id="CAICTM010001137">
    <property type="protein sequence ID" value="CAB9520838.1"/>
    <property type="molecule type" value="Genomic_DNA"/>
</dbReference>
<comment type="caution">
    <text evidence="2">The sequence shown here is derived from an EMBL/GenBank/DDBJ whole genome shotgun (WGS) entry which is preliminary data.</text>
</comment>
<organism evidence="2 3">
    <name type="scientific">Seminavis robusta</name>
    <dbReference type="NCBI Taxonomy" id="568900"/>
    <lineage>
        <taxon>Eukaryota</taxon>
        <taxon>Sar</taxon>
        <taxon>Stramenopiles</taxon>
        <taxon>Ochrophyta</taxon>
        <taxon>Bacillariophyta</taxon>
        <taxon>Bacillariophyceae</taxon>
        <taxon>Bacillariophycidae</taxon>
        <taxon>Naviculales</taxon>
        <taxon>Naviculaceae</taxon>
        <taxon>Seminavis</taxon>
    </lineage>
</organism>
<reference evidence="2" key="1">
    <citation type="submission" date="2020-06" db="EMBL/GenBank/DDBJ databases">
        <authorList>
            <consortium name="Plant Systems Biology data submission"/>
        </authorList>
    </citation>
    <scope>NUCLEOTIDE SEQUENCE</scope>
    <source>
        <strain evidence="2">D6</strain>
    </source>
</reference>
<sequence>MMNPHMHGGKWSQEEELYASALIDAFKAGELPRDDIEEGTSLRKYLSKKLMCSPKRVSKKYEGTNYNGKQVYFRNRSATVANDLAIKAKLQILEHNFLRTLSETKLTPSQGPLTLPTMPNASSELQMINQLQMQALTDTSRSMTGGLFSAAQSQLHAGIPSAASLPQSSNYAGVGDLLTRSNLMGGSNLLGGANLQGGGNLQLGGLASWGAGSLVPRTDQEQDFANIAARLNAANQLSFPSAGTAGFAAGSGDSSHAHALAQLNASRTLMESAQLRQLEESILARSQMAALNRSGATALQSGTNPHASSLEALARRRSSAMARPPAGLDQLSSSLAPQAGAHNMLDYLAAADSIAAARAPGVAAAAPSATDLLGGAARATLLLHNTNLQEQQASVAAMAANQDSARRVSQLLGGAGVASAGASTGALGRAGVGAAKRSRDEDQDNSDSSKRWRGPPR</sequence>
<dbReference type="OrthoDB" id="49588at2759"/>
<keyword evidence="3" id="KW-1185">Reference proteome</keyword>
<feature type="compositionally biased region" description="Low complexity" evidence="1">
    <location>
        <begin position="418"/>
        <end position="429"/>
    </location>
</feature>
<dbReference type="AlphaFoldDB" id="A0A9N8HMQ1"/>